<dbReference type="GeneID" id="95750763"/>
<accession>A0ABX5FQW5</accession>
<evidence type="ECO:0000256" key="2">
    <source>
        <dbReference type="SAM" id="MobiDB-lite"/>
    </source>
</evidence>
<feature type="region of interest" description="Disordered" evidence="2">
    <location>
        <begin position="1"/>
        <end position="46"/>
    </location>
</feature>
<evidence type="ECO:0000313" key="4">
    <source>
        <dbReference type="Proteomes" id="UP000241645"/>
    </source>
</evidence>
<keyword evidence="4" id="KW-1185">Reference proteome</keyword>
<gene>
    <name evidence="3" type="ORF">C7R92_11645</name>
</gene>
<organism evidence="3 4">
    <name type="scientific">Brevibacillus porteri</name>
    <dbReference type="NCBI Taxonomy" id="2126350"/>
    <lineage>
        <taxon>Bacteria</taxon>
        <taxon>Bacillati</taxon>
        <taxon>Bacillota</taxon>
        <taxon>Bacilli</taxon>
        <taxon>Bacillales</taxon>
        <taxon>Paenibacillaceae</taxon>
        <taxon>Brevibacillus</taxon>
    </lineage>
</organism>
<proteinExistence type="predicted"/>
<dbReference type="EMBL" id="PXZO01000019">
    <property type="protein sequence ID" value="PSK10686.1"/>
    <property type="molecule type" value="Genomic_DNA"/>
</dbReference>
<sequence>MLKMKAEDIDRKEQDKNPREEDIKIEVEKIKEKKTEEQKQTERASTEAGMIVQERMASHLEDQTVAMAQLPEYGAQNSLETVRQEQTALNRLSEQVSELVRRLGANGRSAAIAKYAAITAGVVTTIAAATGIYYNIMKIAENSTEVKSRLKSDIPDIPEAEEIFMAWKRKSDKDFWENIASNVESATPPYSYQDLLLFMEFTEDISKYLMQSTFTWENGDEKLTIVKSLADQIDKESFATTLRMLPQLTYKGKILPRTIAANLMSHAITFWYINYE</sequence>
<dbReference type="RefSeq" id="WP_106834374.1">
    <property type="nucleotide sequence ID" value="NZ_JARMEW010000022.1"/>
</dbReference>
<name>A0ABX5FQW5_9BACL</name>
<evidence type="ECO:0000313" key="3">
    <source>
        <dbReference type="EMBL" id="PSK10686.1"/>
    </source>
</evidence>
<feature type="compositionally biased region" description="Basic and acidic residues" evidence="2">
    <location>
        <begin position="1"/>
        <end position="45"/>
    </location>
</feature>
<comment type="caution">
    <text evidence="3">The sequence shown here is derived from an EMBL/GenBank/DDBJ whole genome shotgun (WGS) entry which is preliminary data.</text>
</comment>
<feature type="coiled-coil region" evidence="1">
    <location>
        <begin position="75"/>
        <end position="102"/>
    </location>
</feature>
<reference evidence="3 4" key="1">
    <citation type="submission" date="2018-03" db="EMBL/GenBank/DDBJ databases">
        <title>Brevisbacillus phylogenomics.</title>
        <authorList>
            <person name="Dunlap C."/>
        </authorList>
    </citation>
    <scope>NUCLEOTIDE SEQUENCE [LARGE SCALE GENOMIC DNA]</scope>
    <source>
        <strain evidence="3 4">NRRL B-41110</strain>
    </source>
</reference>
<keyword evidence="1" id="KW-0175">Coiled coil</keyword>
<dbReference type="Proteomes" id="UP000241645">
    <property type="component" value="Unassembled WGS sequence"/>
</dbReference>
<evidence type="ECO:0000256" key="1">
    <source>
        <dbReference type="SAM" id="Coils"/>
    </source>
</evidence>
<protein>
    <submittedName>
        <fullName evidence="3">Uncharacterized protein</fullName>
    </submittedName>
</protein>